<comment type="caution">
    <text evidence="1">The sequence shown here is derived from an EMBL/GenBank/DDBJ whole genome shotgun (WGS) entry which is preliminary data.</text>
</comment>
<protein>
    <submittedName>
        <fullName evidence="1">Uncharacterized protein</fullName>
    </submittedName>
</protein>
<sequence>MVIKVIDQFDVEPTKAEHQSPTRRDAYRPVAAIAPAQGVQAISGQPHVPRQTGLIQLQKQTPQSSHMIGTDSGNVAPLIERLQAFVPEADDYATPM</sequence>
<name>A0AB34THP1_STEMA</name>
<dbReference type="AlphaFoldDB" id="A0AB34THP1"/>
<accession>A0AB34THP1</accession>
<dbReference type="EMBL" id="JZIW01000001">
    <property type="protein sequence ID" value="KOO82529.1"/>
    <property type="molecule type" value="Genomic_DNA"/>
</dbReference>
<evidence type="ECO:0000313" key="1">
    <source>
        <dbReference type="EMBL" id="KOO82529.1"/>
    </source>
</evidence>
<evidence type="ECO:0000313" key="2">
    <source>
        <dbReference type="Proteomes" id="UP000037632"/>
    </source>
</evidence>
<gene>
    <name evidence="1" type="ORF">VL23_04420</name>
</gene>
<organism evidence="1 2">
    <name type="scientific">Stenotrophomonas maltophilia</name>
    <name type="common">Pseudomonas maltophilia</name>
    <name type="synonym">Xanthomonas maltophilia</name>
    <dbReference type="NCBI Taxonomy" id="40324"/>
    <lineage>
        <taxon>Bacteria</taxon>
        <taxon>Pseudomonadati</taxon>
        <taxon>Pseudomonadota</taxon>
        <taxon>Gammaproteobacteria</taxon>
        <taxon>Lysobacterales</taxon>
        <taxon>Lysobacteraceae</taxon>
        <taxon>Stenotrophomonas</taxon>
        <taxon>Stenotrophomonas maltophilia group</taxon>
    </lineage>
</organism>
<dbReference type="Proteomes" id="UP000037632">
    <property type="component" value="Unassembled WGS sequence"/>
</dbReference>
<proteinExistence type="predicted"/>
<reference evidence="1 2" key="1">
    <citation type="journal article" date="2015" name="Antimicrob. Agents Chemother.">
        <title>Whole-Genome Sequencing Identifies Emergence of a Quinolone Resistance Mutation in a Case of Stenotrophomonas maltophilia Bacteremia.</title>
        <authorList>
            <person name="Pak T.R."/>
            <person name="Altman D.R."/>
            <person name="Attie O."/>
            <person name="Sebra R."/>
            <person name="Hamula C.L."/>
            <person name="Lewis M."/>
            <person name="Deikus G."/>
            <person name="Newman L.C."/>
            <person name="Fang G."/>
            <person name="Hand J."/>
            <person name="Papel G."/>
            <person name="Wallach F."/>
            <person name="Schadt E.E."/>
            <person name="Huprikar S."/>
            <person name="van Bakel H."/>
            <person name="Kasarskis A."/>
            <person name="Bashir A."/>
        </authorList>
    </citation>
    <scope>NUCLEOTIDE SEQUENCE [LARGE SCALE GENOMIC DNA]</scope>
    <source>
        <strain evidence="1 2">ISMMS6</strain>
    </source>
</reference>